<dbReference type="GO" id="GO:0006689">
    <property type="term" value="P:ganglioside catabolic process"/>
    <property type="evidence" value="ECO:0007669"/>
    <property type="project" value="TreeGrafter"/>
</dbReference>
<dbReference type="PANTHER" id="PTHR22600">
    <property type="entry name" value="BETA-HEXOSAMINIDASE"/>
    <property type="match status" value="1"/>
</dbReference>
<dbReference type="InterPro" id="IPR015883">
    <property type="entry name" value="Glyco_hydro_20_cat"/>
</dbReference>
<feature type="active site" description="Proton donor" evidence="4">
    <location>
        <position position="327"/>
    </location>
</feature>
<dbReference type="GO" id="GO:0016020">
    <property type="term" value="C:membrane"/>
    <property type="evidence" value="ECO:0007669"/>
    <property type="project" value="TreeGrafter"/>
</dbReference>
<organism evidence="7 8">
    <name type="scientific">Pelagicoccus enzymogenes</name>
    <dbReference type="NCBI Taxonomy" id="2773457"/>
    <lineage>
        <taxon>Bacteria</taxon>
        <taxon>Pseudomonadati</taxon>
        <taxon>Verrucomicrobiota</taxon>
        <taxon>Opitutia</taxon>
        <taxon>Puniceicoccales</taxon>
        <taxon>Pelagicoccaceae</taxon>
        <taxon>Pelagicoccus</taxon>
    </lineage>
</organism>
<feature type="domain" description="Glycoside hydrolase family 20 catalytic" evidence="5">
    <location>
        <begin position="171"/>
        <end position="481"/>
    </location>
</feature>
<name>A0A927FD93_9BACT</name>
<proteinExistence type="inferred from homology"/>
<evidence type="ECO:0000259" key="5">
    <source>
        <dbReference type="Pfam" id="PF00728"/>
    </source>
</evidence>
<accession>A0A927FD93</accession>
<dbReference type="GO" id="GO:0005975">
    <property type="term" value="P:carbohydrate metabolic process"/>
    <property type="evidence" value="ECO:0007669"/>
    <property type="project" value="InterPro"/>
</dbReference>
<feature type="domain" description="Beta-hexosaminidase bacterial type N-terminal" evidence="6">
    <location>
        <begin position="35"/>
        <end position="167"/>
    </location>
</feature>
<keyword evidence="8" id="KW-1185">Reference proteome</keyword>
<dbReference type="EMBL" id="JACYFG010000040">
    <property type="protein sequence ID" value="MBD5781293.1"/>
    <property type="molecule type" value="Genomic_DNA"/>
</dbReference>
<dbReference type="AlphaFoldDB" id="A0A927FD93"/>
<dbReference type="PANTHER" id="PTHR22600:SF21">
    <property type="entry name" value="BETA-HEXOSAMINIDASE A"/>
    <property type="match status" value="1"/>
</dbReference>
<dbReference type="InterPro" id="IPR017853">
    <property type="entry name" value="GH"/>
</dbReference>
<protein>
    <submittedName>
        <fullName evidence="7">Family 20 glycosylhydrolase</fullName>
    </submittedName>
</protein>
<comment type="similarity">
    <text evidence="1">Belongs to the glycosyl hydrolase 20 family.</text>
</comment>
<dbReference type="PRINTS" id="PR00738">
    <property type="entry name" value="GLHYDRLASE20"/>
</dbReference>
<gene>
    <name evidence="7" type="ORF">IEN85_17465</name>
</gene>
<dbReference type="Gene3D" id="3.30.379.10">
    <property type="entry name" value="Chitobiase/beta-hexosaminidase domain 2-like"/>
    <property type="match status" value="1"/>
</dbReference>
<evidence type="ECO:0000256" key="1">
    <source>
        <dbReference type="ARBA" id="ARBA00006285"/>
    </source>
</evidence>
<dbReference type="Gene3D" id="3.20.20.80">
    <property type="entry name" value="Glycosidases"/>
    <property type="match status" value="1"/>
</dbReference>
<dbReference type="GO" id="GO:0030203">
    <property type="term" value="P:glycosaminoglycan metabolic process"/>
    <property type="evidence" value="ECO:0007669"/>
    <property type="project" value="TreeGrafter"/>
</dbReference>
<dbReference type="CDD" id="cd06570">
    <property type="entry name" value="GH20_chitobiase-like_1"/>
    <property type="match status" value="1"/>
</dbReference>
<evidence type="ECO:0000256" key="2">
    <source>
        <dbReference type="ARBA" id="ARBA00022801"/>
    </source>
</evidence>
<dbReference type="GO" id="GO:0004563">
    <property type="term" value="F:beta-N-acetylhexosaminidase activity"/>
    <property type="evidence" value="ECO:0007669"/>
    <property type="project" value="InterPro"/>
</dbReference>
<evidence type="ECO:0000256" key="3">
    <source>
        <dbReference type="ARBA" id="ARBA00023295"/>
    </source>
</evidence>
<dbReference type="Pfam" id="PF00728">
    <property type="entry name" value="Glyco_hydro_20"/>
    <property type="match status" value="1"/>
</dbReference>
<keyword evidence="2" id="KW-0378">Hydrolase</keyword>
<dbReference type="InterPro" id="IPR025705">
    <property type="entry name" value="Beta_hexosaminidase_sua/sub"/>
</dbReference>
<dbReference type="SUPFAM" id="SSF55545">
    <property type="entry name" value="beta-N-acetylhexosaminidase-like domain"/>
    <property type="match status" value="1"/>
</dbReference>
<sequence length="671" mass="75820">MKAKRIFQIVAAVTIMGGNITGTASVLESEEAFSRLLPIPQKVMVGEGRFRIEKSFAVKVSGQPDDRLYGAASRFLRRLDQRTGLFLPQDYVEKGETLESVGLEISVKRPGEVKLGEDETYFLSVEAGIVRLSAETDLGAMHGLETLLQLLSADEQGYYFPVSRIEDSPRFPWRGLMIDSARHFMPLDLIKRNLDGMAAVKMNVMHWHLTEDQGFRAEIKSFPKLHEMGSDGMYYTQDEMREIVAYAADRGIRVYPEFDVPGHATAWLVGHPELASLPGPYEIERGWGIFDPTLDPTKERVYEVLEAVFTEMAAIFPDEYFHIGGDENEGHHWDQAEHIQAFMKERGIADNHELQSFFNKRLLTILEKLDKKMVGWDEILQPTMPTNIMIHSWRGRDSMEAAAKQGYASILSNGYYIDLMQPASEHYLVDPLPSDIDLDEEERARVYGGEATMWSEHVTLETVDSRIWPRTAAIAERLWSDASIRDVEDMYRRLDTIALQLEELGLTHIKNRDMMMRRLAGGYDIEALRVLADVVEPLKIYRRNADLSYRSFSPYTLLPDVAVADAKDARRFRALVDAYLETGHAADKAAVESMLNVWRTNHASFARLADRSPALREALPLSEALRDLATLGLAAMGGESPDAAPVLERAREPVAKVELQVVDGVERLLEK</sequence>
<evidence type="ECO:0000256" key="4">
    <source>
        <dbReference type="PIRSR" id="PIRSR625705-1"/>
    </source>
</evidence>
<dbReference type="SUPFAM" id="SSF51445">
    <property type="entry name" value="(Trans)glycosidases"/>
    <property type="match status" value="1"/>
</dbReference>
<dbReference type="InterPro" id="IPR015882">
    <property type="entry name" value="HEX_bac_N"/>
</dbReference>
<dbReference type="GO" id="GO:0005764">
    <property type="term" value="C:lysosome"/>
    <property type="evidence" value="ECO:0007669"/>
    <property type="project" value="TreeGrafter"/>
</dbReference>
<reference evidence="7" key="1">
    <citation type="submission" date="2020-09" db="EMBL/GenBank/DDBJ databases">
        <title>Pelagicoccus enzymogenes sp. nov. with an EPS production, isolated from marine sediment.</title>
        <authorList>
            <person name="Feng X."/>
        </authorList>
    </citation>
    <scope>NUCLEOTIDE SEQUENCE</scope>
    <source>
        <strain evidence="7">NFK12</strain>
    </source>
</reference>
<dbReference type="Pfam" id="PF02838">
    <property type="entry name" value="Glyco_hydro_20b"/>
    <property type="match status" value="1"/>
</dbReference>
<evidence type="ECO:0000259" key="6">
    <source>
        <dbReference type="Pfam" id="PF02838"/>
    </source>
</evidence>
<evidence type="ECO:0000313" key="7">
    <source>
        <dbReference type="EMBL" id="MBD5781293.1"/>
    </source>
</evidence>
<dbReference type="InterPro" id="IPR029018">
    <property type="entry name" value="Hex-like_dom2"/>
</dbReference>
<keyword evidence="3" id="KW-0326">Glycosidase</keyword>
<comment type="caution">
    <text evidence="7">The sequence shown here is derived from an EMBL/GenBank/DDBJ whole genome shotgun (WGS) entry which is preliminary data.</text>
</comment>
<evidence type="ECO:0000313" key="8">
    <source>
        <dbReference type="Proteomes" id="UP000622317"/>
    </source>
</evidence>
<dbReference type="Proteomes" id="UP000622317">
    <property type="component" value="Unassembled WGS sequence"/>
</dbReference>